<evidence type="ECO:0000256" key="1">
    <source>
        <dbReference type="SAM" id="MobiDB-lite"/>
    </source>
</evidence>
<reference evidence="2 3" key="1">
    <citation type="submission" date="2014-02" db="EMBL/GenBank/DDBJ databases">
        <title>The genome sequence of Colletotrichum salicis CBS 607.94.</title>
        <authorList>
            <person name="Baroncelli R."/>
            <person name="Thon M.R."/>
        </authorList>
    </citation>
    <scope>NUCLEOTIDE SEQUENCE [LARGE SCALE GENOMIC DNA]</scope>
    <source>
        <strain evidence="2 3">CBS 607.94</strain>
    </source>
</reference>
<dbReference type="Proteomes" id="UP000070121">
    <property type="component" value="Unassembled WGS sequence"/>
</dbReference>
<sequence>MRVREPRVGAIPAPVRRQCMRRVTREKHPPHRKPLRDPRAHLPEPNRHELNVPVLDRVLAETEGFADEVLLCAGVHLAAIAVADIDSIVAVVRGGDGLLGGIPHQRPPPNVITHQKRLEPVLAPLNRELHEHSLQKPLNRRTAEHDAA</sequence>
<name>A0A135UKW6_9PEZI</name>
<protein>
    <submittedName>
        <fullName evidence="2">Uncharacterized protein</fullName>
    </submittedName>
</protein>
<proteinExistence type="predicted"/>
<comment type="caution">
    <text evidence="2">The sequence shown here is derived from an EMBL/GenBank/DDBJ whole genome shotgun (WGS) entry which is preliminary data.</text>
</comment>
<keyword evidence="3" id="KW-1185">Reference proteome</keyword>
<evidence type="ECO:0000313" key="2">
    <source>
        <dbReference type="EMBL" id="KXH61059.1"/>
    </source>
</evidence>
<feature type="compositionally biased region" description="Basic residues" evidence="1">
    <location>
        <begin position="22"/>
        <end position="34"/>
    </location>
</feature>
<accession>A0A135UKW6</accession>
<dbReference type="AlphaFoldDB" id="A0A135UKW6"/>
<feature type="region of interest" description="Disordered" evidence="1">
    <location>
        <begin position="22"/>
        <end position="48"/>
    </location>
</feature>
<feature type="compositionally biased region" description="Basic and acidic residues" evidence="1">
    <location>
        <begin position="35"/>
        <end position="48"/>
    </location>
</feature>
<dbReference type="EMBL" id="JFFI01001325">
    <property type="protein sequence ID" value="KXH61059.1"/>
    <property type="molecule type" value="Genomic_DNA"/>
</dbReference>
<organism evidence="2 3">
    <name type="scientific">Colletotrichum salicis</name>
    <dbReference type="NCBI Taxonomy" id="1209931"/>
    <lineage>
        <taxon>Eukaryota</taxon>
        <taxon>Fungi</taxon>
        <taxon>Dikarya</taxon>
        <taxon>Ascomycota</taxon>
        <taxon>Pezizomycotina</taxon>
        <taxon>Sordariomycetes</taxon>
        <taxon>Hypocreomycetidae</taxon>
        <taxon>Glomerellales</taxon>
        <taxon>Glomerellaceae</taxon>
        <taxon>Colletotrichum</taxon>
        <taxon>Colletotrichum acutatum species complex</taxon>
    </lineage>
</organism>
<gene>
    <name evidence="2" type="ORF">CSAL01_12450</name>
</gene>
<feature type="region of interest" description="Disordered" evidence="1">
    <location>
        <begin position="129"/>
        <end position="148"/>
    </location>
</feature>
<evidence type="ECO:0000313" key="3">
    <source>
        <dbReference type="Proteomes" id="UP000070121"/>
    </source>
</evidence>